<evidence type="ECO:0000313" key="4">
    <source>
        <dbReference type="EMBL" id="SMS01077.1"/>
    </source>
</evidence>
<dbReference type="EMBL" id="FXXI01000003">
    <property type="protein sequence ID" value="SMS01077.1"/>
    <property type="molecule type" value="Genomic_DNA"/>
</dbReference>
<sequence length="258" mass="28248">MKTNRFSRIFLLCSMLTAHGVYANNTTESLDAALQTVSPKLAQTNQFLADELWQRPQLSMKERSLITLAAAIARDQQAILGEQIQGALDNGVSPQEVSEVITHLAFYAGWGNAMSAVKAAAPIYQKLGIKSPQIEPSSLKLLPIDEKAEAARAKFVSANFGKVSEGVVQYTTDKLFKDLWLRPNLAPKNRSLITVSALIATGQAEQVPYHLNKAMDNGLTQAQASELLTQLAFYAGWPKVFSALPVVKKVFESRNISK</sequence>
<feature type="domain" description="Carboxymuconolactone decarboxylase-like" evidence="2">
    <location>
        <begin position="169"/>
        <end position="248"/>
    </location>
</feature>
<reference evidence="4 5" key="1">
    <citation type="submission" date="2017-05" db="EMBL/GenBank/DDBJ databases">
        <authorList>
            <person name="Song R."/>
            <person name="Chenine A.L."/>
            <person name="Ruprecht R.M."/>
        </authorList>
    </citation>
    <scope>NUCLEOTIDE SEQUENCE [LARGE SCALE GENOMIC DNA]</scope>
    <source>
        <strain evidence="4 5">CECT 7927</strain>
    </source>
</reference>
<feature type="chain" id="PRO_5013074238" evidence="1">
    <location>
        <begin position="24"/>
        <end position="258"/>
    </location>
</feature>
<dbReference type="GO" id="GO:0051920">
    <property type="term" value="F:peroxiredoxin activity"/>
    <property type="evidence" value="ECO:0007669"/>
    <property type="project" value="InterPro"/>
</dbReference>
<dbReference type="PANTHER" id="PTHR33570:SF9">
    <property type="entry name" value="BLL4600 PROTEIN"/>
    <property type="match status" value="1"/>
</dbReference>
<dbReference type="PANTHER" id="PTHR33570">
    <property type="entry name" value="4-CARBOXYMUCONOLACTONE DECARBOXYLASE FAMILY PROTEIN"/>
    <property type="match status" value="1"/>
</dbReference>
<dbReference type="Gene3D" id="1.20.1290.10">
    <property type="entry name" value="AhpD-like"/>
    <property type="match status" value="1"/>
</dbReference>
<evidence type="ECO:0000313" key="3">
    <source>
        <dbReference type="EMBL" id="MDW6004786.1"/>
    </source>
</evidence>
<dbReference type="SUPFAM" id="SSF69118">
    <property type="entry name" value="AhpD-like"/>
    <property type="match status" value="1"/>
</dbReference>
<evidence type="ECO:0000313" key="6">
    <source>
        <dbReference type="Proteomes" id="UP001283366"/>
    </source>
</evidence>
<feature type="domain" description="Carboxymuconolactone decarboxylase-like" evidence="2">
    <location>
        <begin position="43"/>
        <end position="121"/>
    </location>
</feature>
<dbReference type="InterPro" id="IPR029032">
    <property type="entry name" value="AhpD-like"/>
</dbReference>
<dbReference type="InterPro" id="IPR052512">
    <property type="entry name" value="4CMD/NDH-1_regulator"/>
</dbReference>
<dbReference type="InterPro" id="IPR003779">
    <property type="entry name" value="CMD-like"/>
</dbReference>
<dbReference type="RefSeq" id="WP_200807716.1">
    <property type="nucleotide sequence ID" value="NZ_AP024884.1"/>
</dbReference>
<dbReference type="Pfam" id="PF02627">
    <property type="entry name" value="CMD"/>
    <property type="match status" value="2"/>
</dbReference>
<evidence type="ECO:0000313" key="5">
    <source>
        <dbReference type="Proteomes" id="UP000196125"/>
    </source>
</evidence>
<accession>A0A1Y6ITS1</accession>
<protein>
    <submittedName>
        <fullName evidence="4">Carboxymuconolactone decarboxylase family protein</fullName>
    </submittedName>
</protein>
<dbReference type="AlphaFoldDB" id="A0A1Y6ITS1"/>
<dbReference type="EMBL" id="JAWRCO010000002">
    <property type="protein sequence ID" value="MDW6004786.1"/>
    <property type="molecule type" value="Genomic_DNA"/>
</dbReference>
<keyword evidence="1" id="KW-0732">Signal</keyword>
<keyword evidence="6" id="KW-1185">Reference proteome</keyword>
<feature type="signal peptide" evidence="1">
    <location>
        <begin position="1"/>
        <end position="23"/>
    </location>
</feature>
<dbReference type="Proteomes" id="UP000196125">
    <property type="component" value="Unassembled WGS sequence"/>
</dbReference>
<reference evidence="3 6" key="2">
    <citation type="submission" date="2023-11" db="EMBL/GenBank/DDBJ databases">
        <title>Plant-associative lifestyle of Vibrio porteresiae and its evolutionary dynamics.</title>
        <authorList>
            <person name="Rameshkumar N."/>
            <person name="Kirti K."/>
        </authorList>
    </citation>
    <scope>NUCLEOTIDE SEQUENCE [LARGE SCALE GENOMIC DNA]</scope>
    <source>
        <strain evidence="3 6">MSSRF38</strain>
    </source>
</reference>
<evidence type="ECO:0000259" key="2">
    <source>
        <dbReference type="Pfam" id="PF02627"/>
    </source>
</evidence>
<name>A0A1Y6ITS1_9VIBR</name>
<gene>
    <name evidence="3" type="ORF">SBX37_18160</name>
    <name evidence="4" type="ORF">VIM7927_02354</name>
</gene>
<evidence type="ECO:0000256" key="1">
    <source>
        <dbReference type="SAM" id="SignalP"/>
    </source>
</evidence>
<dbReference type="Proteomes" id="UP001283366">
    <property type="component" value="Unassembled WGS sequence"/>
</dbReference>
<organism evidence="4 5">
    <name type="scientific">Vibrio mangrovi</name>
    <dbReference type="NCBI Taxonomy" id="474394"/>
    <lineage>
        <taxon>Bacteria</taxon>
        <taxon>Pseudomonadati</taxon>
        <taxon>Pseudomonadota</taxon>
        <taxon>Gammaproteobacteria</taxon>
        <taxon>Vibrionales</taxon>
        <taxon>Vibrionaceae</taxon>
        <taxon>Vibrio</taxon>
    </lineage>
</organism>
<proteinExistence type="predicted"/>